<dbReference type="Gene3D" id="3.40.50.150">
    <property type="entry name" value="Vaccinia Virus protein VP39"/>
    <property type="match status" value="1"/>
</dbReference>
<keyword evidence="4 7" id="KW-0808">Transferase</keyword>
<evidence type="ECO:0000256" key="5">
    <source>
        <dbReference type="ARBA" id="ARBA00022691"/>
    </source>
</evidence>
<dbReference type="AlphaFoldDB" id="A0AAJ1I9M9"/>
<dbReference type="Proteomes" id="UP001221217">
    <property type="component" value="Unassembled WGS sequence"/>
</dbReference>
<name>A0AAJ1I9M9_9SPIO</name>
<dbReference type="NCBIfam" id="NF008725">
    <property type="entry name" value="PRK11727.1"/>
    <property type="match status" value="1"/>
</dbReference>
<keyword evidence="3 7" id="KW-0489">Methyltransferase</keyword>
<dbReference type="PANTHER" id="PTHR13393:SF0">
    <property type="entry name" value="RNA N6-ADENOSINE-METHYLTRANSFERASE METTL16"/>
    <property type="match status" value="1"/>
</dbReference>
<evidence type="ECO:0000256" key="4">
    <source>
        <dbReference type="ARBA" id="ARBA00022679"/>
    </source>
</evidence>
<keyword evidence="5" id="KW-0949">S-adenosyl-L-methionine</keyword>
<evidence type="ECO:0000313" key="8">
    <source>
        <dbReference type="Proteomes" id="UP001221217"/>
    </source>
</evidence>
<dbReference type="InterPro" id="IPR010286">
    <property type="entry name" value="METTL16/RlmF"/>
</dbReference>
<organism evidence="7 8">
    <name type="scientific">Candidatus Thalassospirochaeta sargassi</name>
    <dbReference type="NCBI Taxonomy" id="3119039"/>
    <lineage>
        <taxon>Bacteria</taxon>
        <taxon>Pseudomonadati</taxon>
        <taxon>Spirochaetota</taxon>
        <taxon>Spirochaetia</taxon>
        <taxon>Spirochaetales</taxon>
        <taxon>Spirochaetaceae</taxon>
        <taxon>Candidatus Thalassospirochaeta</taxon>
    </lineage>
</organism>
<feature type="compositionally biased region" description="Polar residues" evidence="6">
    <location>
        <begin position="1"/>
        <end position="18"/>
    </location>
</feature>
<dbReference type="CDD" id="cd02440">
    <property type="entry name" value="AdoMet_MTases"/>
    <property type="match status" value="1"/>
</dbReference>
<reference evidence="7 8" key="1">
    <citation type="submission" date="2022-12" db="EMBL/GenBank/DDBJ databases">
        <title>Metagenome assembled genome from gulf of manar.</title>
        <authorList>
            <person name="Kohli P."/>
            <person name="Pk S."/>
            <person name="Venkata Ramana C."/>
            <person name="Sasikala C."/>
        </authorList>
    </citation>
    <scope>NUCLEOTIDE SEQUENCE [LARGE SCALE GENOMIC DNA]</scope>
    <source>
        <strain evidence="7">JB008</strain>
    </source>
</reference>
<evidence type="ECO:0000256" key="6">
    <source>
        <dbReference type="SAM" id="MobiDB-lite"/>
    </source>
</evidence>
<evidence type="ECO:0000256" key="1">
    <source>
        <dbReference type="ARBA" id="ARBA00022490"/>
    </source>
</evidence>
<comment type="caution">
    <text evidence="7">The sequence shown here is derived from an EMBL/GenBank/DDBJ whole genome shotgun (WGS) entry which is preliminary data.</text>
</comment>
<evidence type="ECO:0000313" key="7">
    <source>
        <dbReference type="EMBL" id="MDC7225232.1"/>
    </source>
</evidence>
<dbReference type="SUPFAM" id="SSF53335">
    <property type="entry name" value="S-adenosyl-L-methionine-dependent methyltransferases"/>
    <property type="match status" value="1"/>
</dbReference>
<dbReference type="EMBL" id="JAQQAL010000004">
    <property type="protein sequence ID" value="MDC7225232.1"/>
    <property type="molecule type" value="Genomic_DNA"/>
</dbReference>
<dbReference type="PIRSF" id="PIRSF029038">
    <property type="entry name" value="Mtase_YbiN_prd"/>
    <property type="match status" value="1"/>
</dbReference>
<dbReference type="GO" id="GO:0052907">
    <property type="term" value="F:23S rRNA (adenine(1618)-N(6))-methyltransferase activity"/>
    <property type="evidence" value="ECO:0007669"/>
    <property type="project" value="UniProtKB-EC"/>
</dbReference>
<protein>
    <submittedName>
        <fullName evidence="7">23S rRNA (Adenine(1618)-N(6))-methyltransferase RlmF</fullName>
        <ecNumber evidence="7">2.1.1.181</ecNumber>
    </submittedName>
</protein>
<gene>
    <name evidence="7" type="primary">rlmF</name>
    <name evidence="7" type="ORF">PQJ61_00545</name>
</gene>
<dbReference type="EC" id="2.1.1.181" evidence="7"/>
<keyword evidence="1" id="KW-0963">Cytoplasm</keyword>
<accession>A0AAJ1I9M9</accession>
<evidence type="ECO:0000256" key="3">
    <source>
        <dbReference type="ARBA" id="ARBA00022603"/>
    </source>
</evidence>
<dbReference type="InterPro" id="IPR029063">
    <property type="entry name" value="SAM-dependent_MTases_sf"/>
</dbReference>
<dbReference type="Pfam" id="PF05971">
    <property type="entry name" value="Methyltransf_10"/>
    <property type="match status" value="1"/>
</dbReference>
<dbReference type="InterPro" id="IPR016909">
    <property type="entry name" value="rRNA_lsu_MeTfrase_F"/>
</dbReference>
<feature type="region of interest" description="Disordered" evidence="6">
    <location>
        <begin position="1"/>
        <end position="25"/>
    </location>
</feature>
<dbReference type="PANTHER" id="PTHR13393">
    <property type="entry name" value="SAM-DEPENDENT METHYLTRANSFERASE"/>
    <property type="match status" value="1"/>
</dbReference>
<dbReference type="GO" id="GO:0005737">
    <property type="term" value="C:cytoplasm"/>
    <property type="evidence" value="ECO:0007669"/>
    <property type="project" value="InterPro"/>
</dbReference>
<proteinExistence type="inferred from homology"/>
<dbReference type="GO" id="GO:0070475">
    <property type="term" value="P:rRNA base methylation"/>
    <property type="evidence" value="ECO:0007669"/>
    <property type="project" value="TreeGrafter"/>
</dbReference>
<keyword evidence="2" id="KW-0698">rRNA processing</keyword>
<sequence length="314" mass="35150">MQNTKRSNKNKAGSQHPNNPHRGRYDFVRLLGSNSELKKYIIPNPKGDNTIDFSDPEAVLCLNAALLSSYYNIKKWRIPEGFLCPPVPGRADYIHYAADLIAETAGENIPKGEKVNVLDIGTGAGCIYPIIGSQSYGWNFVATDIEPRAVKSSRWIVQSNPCLKDKVTVVHQKNKKHILKGIINKGDQFHLTVCNPPFHSSRAKAENANKRKWKNLNLEQNAGKLNFGGRNSELWCPGGEFGFIKKMAEESREFAGQVCWFTSLVSNGNNVAPLKKLIKNIGAVQIEIIEMNLGQKSSRIIAWSFMNKDKRIEL</sequence>
<evidence type="ECO:0000256" key="2">
    <source>
        <dbReference type="ARBA" id="ARBA00022552"/>
    </source>
</evidence>
<dbReference type="HAMAP" id="MF_01848">
    <property type="entry name" value="23SrRNA_methyltr_F"/>
    <property type="match status" value="1"/>
</dbReference>